<comment type="similarity">
    <text evidence="4">Belongs to the peptidase S8 family.</text>
</comment>
<dbReference type="RefSeq" id="XP_026676352.1">
    <property type="nucleotide sequence ID" value="XM_026820551.1"/>
</dbReference>
<dbReference type="Proteomes" id="UP000079169">
    <property type="component" value="Unplaced"/>
</dbReference>
<dbReference type="InterPro" id="IPR038466">
    <property type="entry name" value="S8_pro-domain_sf"/>
</dbReference>
<dbReference type="GO" id="GO:0005615">
    <property type="term" value="C:extracellular space"/>
    <property type="evidence" value="ECO:0007669"/>
    <property type="project" value="TreeGrafter"/>
</dbReference>
<dbReference type="InterPro" id="IPR015500">
    <property type="entry name" value="Peptidase_S8_subtilisin-rel"/>
</dbReference>
<accession>A0A3Q0IJK8</accession>
<organism evidence="7 8">
    <name type="scientific">Diaphorina citri</name>
    <name type="common">Asian citrus psyllid</name>
    <dbReference type="NCBI Taxonomy" id="121845"/>
    <lineage>
        <taxon>Eukaryota</taxon>
        <taxon>Metazoa</taxon>
        <taxon>Ecdysozoa</taxon>
        <taxon>Arthropoda</taxon>
        <taxon>Hexapoda</taxon>
        <taxon>Insecta</taxon>
        <taxon>Pterygota</taxon>
        <taxon>Neoptera</taxon>
        <taxon>Paraneoptera</taxon>
        <taxon>Hemiptera</taxon>
        <taxon>Sternorrhyncha</taxon>
        <taxon>Psylloidea</taxon>
        <taxon>Psyllidae</taxon>
        <taxon>Diaphorininae</taxon>
        <taxon>Diaphorina</taxon>
    </lineage>
</organism>
<evidence type="ECO:0000313" key="7">
    <source>
        <dbReference type="Proteomes" id="UP000079169"/>
    </source>
</evidence>
<dbReference type="SUPFAM" id="SSF52743">
    <property type="entry name" value="Subtilisin-like"/>
    <property type="match status" value="1"/>
</dbReference>
<dbReference type="PROSITE" id="PS00136">
    <property type="entry name" value="SUBTILASE_ASP"/>
    <property type="match status" value="1"/>
</dbReference>
<dbReference type="PANTHER" id="PTHR42884:SF14">
    <property type="entry name" value="NEUROENDOCRINE CONVERTASE 1"/>
    <property type="match status" value="1"/>
</dbReference>
<dbReference type="InterPro" id="IPR000209">
    <property type="entry name" value="Peptidase_S8/S53_dom"/>
</dbReference>
<dbReference type="Gene3D" id="3.30.70.850">
    <property type="entry name" value="Peptidase S8, pro-domain"/>
    <property type="match status" value="1"/>
</dbReference>
<dbReference type="PROSITE" id="PS00137">
    <property type="entry name" value="SUBTILASE_HIS"/>
    <property type="match status" value="1"/>
</dbReference>
<dbReference type="STRING" id="121845.A0A3Q0IJK8"/>
<dbReference type="GO" id="GO:0016020">
    <property type="term" value="C:membrane"/>
    <property type="evidence" value="ECO:0007669"/>
    <property type="project" value="TreeGrafter"/>
</dbReference>
<dbReference type="Pfam" id="PF16470">
    <property type="entry name" value="S8_pro-domain"/>
    <property type="match status" value="1"/>
</dbReference>
<dbReference type="InterPro" id="IPR023827">
    <property type="entry name" value="Peptidase_S8_Asp-AS"/>
</dbReference>
<dbReference type="PANTHER" id="PTHR42884">
    <property type="entry name" value="PROPROTEIN CONVERTASE SUBTILISIN/KEXIN-RELATED"/>
    <property type="match status" value="1"/>
</dbReference>
<dbReference type="GO" id="GO:0004252">
    <property type="term" value="F:serine-type endopeptidase activity"/>
    <property type="evidence" value="ECO:0007669"/>
    <property type="project" value="InterPro"/>
</dbReference>
<sequence>MDELIDLSWQTQPSDKIVLLPPTQLWKRSLNLEGGLSTGSDDICYQTSSLRQSLYNLMGLKGLQTTLFSLVAFCALYVIPSYFRLLQNEGLPHEKYSPYIHVGVERAEHFLNQWAVHISGGPDIAEQVAEDLGFHYKGILYALPNHYLFSKKDHEPISPAESISHTVRLLNDPRVMWTQQQFAKHLEKRNSENREIWRLSRMMEQKSYRKETGISKYAKAFTDELWPMQWYMQDCRSSNTSTRIDFNVVPVYQELNITGRGVNIIVLDDGIDYGHEDLAASFSPDLSYNFNNDTNDCRPRSSDSRNKHGTRCAGQLVMKPNNSKCGVGICYGAKVGGVKMLDGPSSDVIESKALQFGLDKADIYSGSWGPPDDGKYMDGPGKLCAAAFDRGIKEVSFGPVVGMMFGNKYHRYQ</sequence>
<dbReference type="GeneID" id="103505210"/>
<dbReference type="PaxDb" id="121845-A0A3Q0IJK8"/>
<dbReference type="GO" id="GO:0016486">
    <property type="term" value="P:peptide hormone processing"/>
    <property type="evidence" value="ECO:0007669"/>
    <property type="project" value="TreeGrafter"/>
</dbReference>
<evidence type="ECO:0000313" key="8">
    <source>
        <dbReference type="RefSeq" id="XP_026676352.1"/>
    </source>
</evidence>
<evidence type="ECO:0000256" key="1">
    <source>
        <dbReference type="ARBA" id="ARBA00022670"/>
    </source>
</evidence>
<reference evidence="8" key="1">
    <citation type="submission" date="2025-08" db="UniProtKB">
        <authorList>
            <consortium name="RefSeq"/>
        </authorList>
    </citation>
    <scope>IDENTIFICATION</scope>
</reference>
<keyword evidence="3" id="KW-0720">Serine protease</keyword>
<evidence type="ECO:0000256" key="4">
    <source>
        <dbReference type="PROSITE-ProRule" id="PRU01240"/>
    </source>
</evidence>
<dbReference type="InterPro" id="IPR022398">
    <property type="entry name" value="Peptidase_S8_His-AS"/>
</dbReference>
<feature type="domain" description="Peptidase S8 pro-domain" evidence="6">
    <location>
        <begin position="113"/>
        <end position="189"/>
    </location>
</feature>
<dbReference type="Gene3D" id="3.40.50.200">
    <property type="entry name" value="Peptidase S8/S53 domain"/>
    <property type="match status" value="1"/>
</dbReference>
<keyword evidence="7" id="KW-1185">Reference proteome</keyword>
<evidence type="ECO:0000256" key="2">
    <source>
        <dbReference type="ARBA" id="ARBA00022801"/>
    </source>
</evidence>
<dbReference type="Pfam" id="PF00082">
    <property type="entry name" value="Peptidase_S8"/>
    <property type="match status" value="1"/>
</dbReference>
<dbReference type="PRINTS" id="PR00723">
    <property type="entry name" value="SUBTILISIN"/>
</dbReference>
<feature type="domain" description="Peptidase S8/S53" evidence="5">
    <location>
        <begin position="259"/>
        <end position="389"/>
    </location>
</feature>
<dbReference type="InterPro" id="IPR036852">
    <property type="entry name" value="Peptidase_S8/S53_dom_sf"/>
</dbReference>
<name>A0A3Q0IJK8_DIACI</name>
<protein>
    <submittedName>
        <fullName evidence="8">Neuroendocrine convertase 1-like</fullName>
    </submittedName>
</protein>
<dbReference type="AlphaFoldDB" id="A0A3Q0IJK8"/>
<evidence type="ECO:0000259" key="5">
    <source>
        <dbReference type="Pfam" id="PF00082"/>
    </source>
</evidence>
<dbReference type="GO" id="GO:0043005">
    <property type="term" value="C:neuron projection"/>
    <property type="evidence" value="ECO:0007669"/>
    <property type="project" value="TreeGrafter"/>
</dbReference>
<keyword evidence="1" id="KW-0645">Protease</keyword>
<keyword evidence="2" id="KW-0378">Hydrolase</keyword>
<proteinExistence type="inferred from homology"/>
<dbReference type="PROSITE" id="PS51892">
    <property type="entry name" value="SUBTILASE"/>
    <property type="match status" value="1"/>
</dbReference>
<gene>
    <name evidence="8" type="primary">LOC103505210</name>
</gene>
<comment type="caution">
    <text evidence="4">Lacks conserved residue(s) required for the propagation of feature annotation.</text>
</comment>
<dbReference type="SUPFAM" id="SSF54897">
    <property type="entry name" value="Protease propeptides/inhibitors"/>
    <property type="match status" value="1"/>
</dbReference>
<dbReference type="InterPro" id="IPR032815">
    <property type="entry name" value="S8_pro-domain"/>
</dbReference>
<evidence type="ECO:0000256" key="3">
    <source>
        <dbReference type="ARBA" id="ARBA00022825"/>
    </source>
</evidence>
<evidence type="ECO:0000259" key="6">
    <source>
        <dbReference type="Pfam" id="PF16470"/>
    </source>
</evidence>
<dbReference type="KEGG" id="dci:103505210"/>